<evidence type="ECO:0000256" key="1">
    <source>
        <dbReference type="ARBA" id="ARBA00022723"/>
    </source>
</evidence>
<feature type="transmembrane region" description="Helical" evidence="3">
    <location>
        <begin position="79"/>
        <end position="97"/>
    </location>
</feature>
<feature type="transmembrane region" description="Helical" evidence="3">
    <location>
        <begin position="172"/>
        <end position="194"/>
    </location>
</feature>
<accession>A0A6V7NTF1</accession>
<feature type="domain" description="Cation-transporting P-type ATPase C-terminal" evidence="4">
    <location>
        <begin position="99"/>
        <end position="134"/>
    </location>
</feature>
<dbReference type="InterPro" id="IPR023298">
    <property type="entry name" value="ATPase_P-typ_TM_dom_sf"/>
</dbReference>
<dbReference type="InterPro" id="IPR006068">
    <property type="entry name" value="ATPase_P-typ_cation-transptr_C"/>
</dbReference>
<dbReference type="PANTHER" id="PTHR24093">
    <property type="entry name" value="CATION TRANSPORTING ATPASE"/>
    <property type="match status" value="1"/>
</dbReference>
<evidence type="ECO:0000256" key="3">
    <source>
        <dbReference type="SAM" id="Phobius"/>
    </source>
</evidence>
<dbReference type="Gene3D" id="1.20.1110.10">
    <property type="entry name" value="Calcium-transporting ATPase, transmembrane domain"/>
    <property type="match status" value="1"/>
</dbReference>
<organism evidence="5">
    <name type="scientific">Ananas comosus var. bracteatus</name>
    <name type="common">red pineapple</name>
    <dbReference type="NCBI Taxonomy" id="296719"/>
    <lineage>
        <taxon>Eukaryota</taxon>
        <taxon>Viridiplantae</taxon>
        <taxon>Streptophyta</taxon>
        <taxon>Embryophyta</taxon>
        <taxon>Tracheophyta</taxon>
        <taxon>Spermatophyta</taxon>
        <taxon>Magnoliopsida</taxon>
        <taxon>Liliopsida</taxon>
        <taxon>Poales</taxon>
        <taxon>Bromeliaceae</taxon>
        <taxon>Bromelioideae</taxon>
        <taxon>Ananas</taxon>
    </lineage>
</organism>
<keyword evidence="3" id="KW-0472">Membrane</keyword>
<evidence type="ECO:0000256" key="2">
    <source>
        <dbReference type="ARBA" id="ARBA00022842"/>
    </source>
</evidence>
<dbReference type="SUPFAM" id="SSF81665">
    <property type="entry name" value="Calcium ATPase, transmembrane domain M"/>
    <property type="match status" value="1"/>
</dbReference>
<gene>
    <name evidence="5" type="ORF">CB5_LOCUS5056</name>
</gene>
<dbReference type="Pfam" id="PF00689">
    <property type="entry name" value="Cation_ATPase_C"/>
    <property type="match status" value="1"/>
</dbReference>
<protein>
    <recommendedName>
        <fullName evidence="4">Cation-transporting P-type ATPase C-terminal domain-containing protein</fullName>
    </recommendedName>
</protein>
<name>A0A6V7NTF1_ANACO</name>
<feature type="transmembrane region" description="Helical" evidence="3">
    <location>
        <begin position="103"/>
        <end position="122"/>
    </location>
</feature>
<dbReference type="GO" id="GO:0005388">
    <property type="term" value="F:P-type calcium transporter activity"/>
    <property type="evidence" value="ECO:0007669"/>
    <property type="project" value="TreeGrafter"/>
</dbReference>
<keyword evidence="1" id="KW-0479">Metal-binding</keyword>
<keyword evidence="2" id="KW-0460">Magnesium</keyword>
<reference evidence="5" key="1">
    <citation type="submission" date="2020-07" db="EMBL/GenBank/DDBJ databases">
        <authorList>
            <person name="Lin J."/>
        </authorList>
    </citation>
    <scope>NUCLEOTIDE SEQUENCE</scope>
</reference>
<sequence>MLGYHRYLGGTSWTTLEPSTQGEARDRGKAITRTCICTQGAKESAYIIVLDDNFTTIINVARWGSAVYINIQKFVQLQLTVNVVALIVNFVSARIIGTAPLTAVQLLWVNMIMDTLGALALATEPLNDEMMQKATCEMGLYQLLILGTLMFASKRLLNLRVLMLILLSIHSYSTPLCFASVGLGAVSLIAGAILKCIPVEPKPTDAPRGYEAIPNGPDGVWNYVLPLVSHLVVSPHFLHGVYDLFQSRLERFNLEFESTKANPS</sequence>
<dbReference type="GO" id="GO:0046872">
    <property type="term" value="F:metal ion binding"/>
    <property type="evidence" value="ECO:0007669"/>
    <property type="project" value="UniProtKB-KW"/>
</dbReference>
<keyword evidence="3" id="KW-1133">Transmembrane helix</keyword>
<dbReference type="AlphaFoldDB" id="A0A6V7NTF1"/>
<evidence type="ECO:0000313" key="5">
    <source>
        <dbReference type="EMBL" id="CAD1821845.1"/>
    </source>
</evidence>
<keyword evidence="3" id="KW-0812">Transmembrane</keyword>
<dbReference type="GO" id="GO:0005886">
    <property type="term" value="C:plasma membrane"/>
    <property type="evidence" value="ECO:0007669"/>
    <property type="project" value="TreeGrafter"/>
</dbReference>
<dbReference type="PANTHER" id="PTHR24093:SF512">
    <property type="entry name" value="CALCIUM-TRANSPORTING ATPASE 6, PLASMA MEMBRANE-TYPE-RELATED"/>
    <property type="match status" value="1"/>
</dbReference>
<proteinExistence type="predicted"/>
<dbReference type="EMBL" id="LR862141">
    <property type="protein sequence ID" value="CAD1821845.1"/>
    <property type="molecule type" value="Genomic_DNA"/>
</dbReference>
<evidence type="ECO:0000259" key="4">
    <source>
        <dbReference type="Pfam" id="PF00689"/>
    </source>
</evidence>
<feature type="transmembrane region" description="Helical" evidence="3">
    <location>
        <begin position="134"/>
        <end position="152"/>
    </location>
</feature>